<comment type="caution">
    <text evidence="1">The sequence shown here is derived from an EMBL/GenBank/DDBJ whole genome shotgun (WGS) entry which is preliminary data.</text>
</comment>
<protein>
    <submittedName>
        <fullName evidence="1">Uncharacterized protein</fullName>
    </submittedName>
</protein>
<proteinExistence type="predicted"/>
<evidence type="ECO:0000313" key="2">
    <source>
        <dbReference type="Proteomes" id="UP001163835"/>
    </source>
</evidence>
<organism evidence="1 2">
    <name type="scientific">Lentinula aff. lateritia</name>
    <dbReference type="NCBI Taxonomy" id="2804960"/>
    <lineage>
        <taxon>Eukaryota</taxon>
        <taxon>Fungi</taxon>
        <taxon>Dikarya</taxon>
        <taxon>Basidiomycota</taxon>
        <taxon>Agaricomycotina</taxon>
        <taxon>Agaricomycetes</taxon>
        <taxon>Agaricomycetidae</taxon>
        <taxon>Agaricales</taxon>
        <taxon>Marasmiineae</taxon>
        <taxon>Omphalotaceae</taxon>
        <taxon>Lentinula</taxon>
    </lineage>
</organism>
<evidence type="ECO:0000313" key="1">
    <source>
        <dbReference type="EMBL" id="KAJ3803936.1"/>
    </source>
</evidence>
<dbReference type="EMBL" id="MU796517">
    <property type="protein sequence ID" value="KAJ3803936.1"/>
    <property type="molecule type" value="Genomic_DNA"/>
</dbReference>
<accession>A0ACC1TGV1</accession>
<sequence>EYLSYPHMVQELLLAQHTPTLSVVLPLYEKLIHELTAAKKDLPKISHAIGASVAKLEEYLSHARKNWVYVLAMG</sequence>
<reference evidence="1" key="1">
    <citation type="submission" date="2022-09" db="EMBL/GenBank/DDBJ databases">
        <title>A Global Phylogenomic Analysis of the Shiitake Genus Lentinula.</title>
        <authorList>
            <consortium name="DOE Joint Genome Institute"/>
            <person name="Sierra-Patev S."/>
            <person name="Min B."/>
            <person name="Naranjo-Ortiz M."/>
            <person name="Looney B."/>
            <person name="Konkel Z."/>
            <person name="Slot J.C."/>
            <person name="Sakamoto Y."/>
            <person name="Steenwyk J.L."/>
            <person name="Rokas A."/>
            <person name="Carro J."/>
            <person name="Camarero S."/>
            <person name="Ferreira P."/>
            <person name="Molpeceres G."/>
            <person name="Ruiz-Duenas F.J."/>
            <person name="Serrano A."/>
            <person name="Henrissat B."/>
            <person name="Drula E."/>
            <person name="Hughes K.W."/>
            <person name="Mata J.L."/>
            <person name="Ishikawa N.K."/>
            <person name="Vargas-Isla R."/>
            <person name="Ushijima S."/>
            <person name="Smith C.A."/>
            <person name="Ahrendt S."/>
            <person name="Andreopoulos W."/>
            <person name="He G."/>
            <person name="Labutti K."/>
            <person name="Lipzen A."/>
            <person name="Ng V."/>
            <person name="Riley R."/>
            <person name="Sandor L."/>
            <person name="Barry K."/>
            <person name="Martinez A.T."/>
            <person name="Xiao Y."/>
            <person name="Gibbons J.G."/>
            <person name="Terashima K."/>
            <person name="Grigoriev I.V."/>
            <person name="Hibbett D.S."/>
        </authorList>
    </citation>
    <scope>NUCLEOTIDE SEQUENCE</scope>
    <source>
        <strain evidence="1">TMI1499</strain>
    </source>
</reference>
<gene>
    <name evidence="1" type="ORF">F5876DRAFT_28223</name>
</gene>
<dbReference type="Proteomes" id="UP001163835">
    <property type="component" value="Unassembled WGS sequence"/>
</dbReference>
<feature type="non-terminal residue" evidence="1">
    <location>
        <position position="74"/>
    </location>
</feature>
<feature type="non-terminal residue" evidence="1">
    <location>
        <position position="1"/>
    </location>
</feature>
<name>A0ACC1TGV1_9AGAR</name>
<keyword evidence="2" id="KW-1185">Reference proteome</keyword>